<dbReference type="EMBL" id="JARBJD010000026">
    <property type="protein sequence ID" value="KAK2959872.1"/>
    <property type="molecule type" value="Genomic_DNA"/>
</dbReference>
<gene>
    <name evidence="1" type="ORF">BLNAU_5069</name>
</gene>
<evidence type="ECO:0000313" key="2">
    <source>
        <dbReference type="Proteomes" id="UP001281761"/>
    </source>
</evidence>
<organism evidence="1 2">
    <name type="scientific">Blattamonas nauphoetae</name>
    <dbReference type="NCBI Taxonomy" id="2049346"/>
    <lineage>
        <taxon>Eukaryota</taxon>
        <taxon>Metamonada</taxon>
        <taxon>Preaxostyla</taxon>
        <taxon>Oxymonadida</taxon>
        <taxon>Blattamonas</taxon>
    </lineage>
</organism>
<name>A0ABQ9Y812_9EUKA</name>
<reference evidence="1 2" key="1">
    <citation type="journal article" date="2022" name="bioRxiv">
        <title>Genomics of Preaxostyla Flagellates Illuminates Evolutionary Transitions and the Path Towards Mitochondrial Loss.</title>
        <authorList>
            <person name="Novak L.V.F."/>
            <person name="Treitli S.C."/>
            <person name="Pyrih J."/>
            <person name="Halakuc P."/>
            <person name="Pipaliya S.V."/>
            <person name="Vacek V."/>
            <person name="Brzon O."/>
            <person name="Soukal P."/>
            <person name="Eme L."/>
            <person name="Dacks J.B."/>
            <person name="Karnkowska A."/>
            <person name="Elias M."/>
            <person name="Hampl V."/>
        </authorList>
    </citation>
    <scope>NUCLEOTIDE SEQUENCE [LARGE SCALE GENOMIC DNA]</scope>
    <source>
        <strain evidence="1">NAU3</strain>
        <tissue evidence="1">Gut</tissue>
    </source>
</reference>
<accession>A0ABQ9Y812</accession>
<evidence type="ECO:0000313" key="1">
    <source>
        <dbReference type="EMBL" id="KAK2959872.1"/>
    </source>
</evidence>
<keyword evidence="2" id="KW-1185">Reference proteome</keyword>
<comment type="caution">
    <text evidence="1">The sequence shown here is derived from an EMBL/GenBank/DDBJ whole genome shotgun (WGS) entry which is preliminary data.</text>
</comment>
<proteinExistence type="predicted"/>
<dbReference type="Proteomes" id="UP001281761">
    <property type="component" value="Unassembled WGS sequence"/>
</dbReference>
<protein>
    <submittedName>
        <fullName evidence="1">Uncharacterized protein</fullName>
    </submittedName>
</protein>
<sequence>MLDWPTSSRRPKFALRPTPRDLIAFLHTPVSVEGCGARVGADFWNLFTNSQNTLSSGGAWNKRNQSEPLPHSSYAAADRNRNMPLYACPEHECAMLIVTTQDGCIHAALFPLHSLLLYPSYVPIYPLYPFLSEITSVQFGKKPLEILVDGICIYLVGDNSFAHVILSEEKAPHPTQSDVPRIKLDLDQRVPSLSEINNLLSSYHSLAVHISKSQYRKQDLTEIQTQNGCEKQQVPYAGLTRWFTLFITASVNERGWGLRQVCINALDLSLMIEAKPINGSGSNVIVADPPLRTKSDAIRDVVEQVSVVPVSIFILPDVKSKHGEEGDTNFIMFHSLSSNSHP</sequence>